<feature type="signal peptide" evidence="1">
    <location>
        <begin position="1"/>
        <end position="15"/>
    </location>
</feature>
<dbReference type="PANTHER" id="PTHR20997:SF2">
    <property type="entry name" value="EG:BACR42I17.2 PROTEIN-RELATED"/>
    <property type="match status" value="1"/>
</dbReference>
<comment type="caution">
    <text evidence="2">The sequence shown here is derived from an EMBL/GenBank/DDBJ whole genome shotgun (WGS) entry which is preliminary data.</text>
</comment>
<keyword evidence="1" id="KW-0732">Signal</keyword>
<name>A0A8S1A4U4_ARCPL</name>
<dbReference type="EMBL" id="CADEBC010000519">
    <property type="protein sequence ID" value="CAB3243309.1"/>
    <property type="molecule type" value="Genomic_DNA"/>
</dbReference>
<sequence length="431" mass="49732">MIVLTVLALAVVAEGYRLDSPPPSPMGVNMMKNMCLQNGANYTAVENAAVQFVNCIEVDFEVKMFESELKEAFMYHSYSAFNRVFQKYCRKTPEIKACYHKLVDAVAPCFGDGKQDLATISVNMNDQILDYVCENDGYIMTKFVMEGGPQCFQEKTYDIMMCTEMSKSSILNMEQSSSLSVTENFRVYDNLLKCILQSVETCNSSISTRIVKRVGEIVKQSILKEVNNATARVSTERVWHESTTPRTNDNSTKQYFYRPTTSTERYLYSPTTERYLYRPTTERYLYRPTTSTERYLYSPTTERYLYRPTTERYLYRPTTEQYLYRPTTSTERYLYSPTTEPYLYRPTTTTERVWHKPTITTEQVGNHVNTAWQNEKGAPTDGSYNTQIQFGHIGTHNNIDQDTKNIACNPLKRLFKASGTFNVAFNADINI</sequence>
<dbReference type="OrthoDB" id="7411531at2759"/>
<keyword evidence="3" id="KW-1185">Reference proteome</keyword>
<feature type="chain" id="PRO_5035794446" evidence="1">
    <location>
        <begin position="16"/>
        <end position="431"/>
    </location>
</feature>
<evidence type="ECO:0000313" key="2">
    <source>
        <dbReference type="EMBL" id="CAB3243309.1"/>
    </source>
</evidence>
<dbReference type="AlphaFoldDB" id="A0A8S1A4U4"/>
<protein>
    <submittedName>
        <fullName evidence="2">Uncharacterized protein</fullName>
    </submittedName>
</protein>
<dbReference type="Pfam" id="PF07165">
    <property type="entry name" value="DUF1397"/>
    <property type="match status" value="1"/>
</dbReference>
<evidence type="ECO:0000256" key="1">
    <source>
        <dbReference type="SAM" id="SignalP"/>
    </source>
</evidence>
<dbReference type="PANTHER" id="PTHR20997">
    <property type="entry name" value="EG:BACR42I17.2 PROTEIN-RELATED"/>
    <property type="match status" value="1"/>
</dbReference>
<organism evidence="2 3">
    <name type="scientific">Arctia plantaginis</name>
    <name type="common">Wood tiger moth</name>
    <name type="synonym">Phalaena plantaginis</name>
    <dbReference type="NCBI Taxonomy" id="874455"/>
    <lineage>
        <taxon>Eukaryota</taxon>
        <taxon>Metazoa</taxon>
        <taxon>Ecdysozoa</taxon>
        <taxon>Arthropoda</taxon>
        <taxon>Hexapoda</taxon>
        <taxon>Insecta</taxon>
        <taxon>Pterygota</taxon>
        <taxon>Neoptera</taxon>
        <taxon>Endopterygota</taxon>
        <taxon>Lepidoptera</taxon>
        <taxon>Glossata</taxon>
        <taxon>Ditrysia</taxon>
        <taxon>Noctuoidea</taxon>
        <taxon>Erebidae</taxon>
        <taxon>Arctiinae</taxon>
        <taxon>Arctia</taxon>
    </lineage>
</organism>
<proteinExistence type="predicted"/>
<gene>
    <name evidence="2" type="ORF">APLA_LOCUS9430</name>
</gene>
<dbReference type="Proteomes" id="UP000494106">
    <property type="component" value="Unassembled WGS sequence"/>
</dbReference>
<accession>A0A8S1A4U4</accession>
<reference evidence="2 3" key="1">
    <citation type="submission" date="2020-04" db="EMBL/GenBank/DDBJ databases">
        <authorList>
            <person name="Wallbank WR R."/>
            <person name="Pardo Diaz C."/>
            <person name="Kozak K."/>
            <person name="Martin S."/>
            <person name="Jiggins C."/>
            <person name="Moest M."/>
            <person name="Warren A I."/>
            <person name="Byers J.R.P. K."/>
            <person name="Montejo-Kovacevich G."/>
            <person name="Yen C E."/>
        </authorList>
    </citation>
    <scope>NUCLEOTIDE SEQUENCE [LARGE SCALE GENOMIC DNA]</scope>
</reference>
<dbReference type="InterPro" id="IPR009832">
    <property type="entry name" value="DUF1397"/>
</dbReference>
<evidence type="ECO:0000313" key="3">
    <source>
        <dbReference type="Proteomes" id="UP000494106"/>
    </source>
</evidence>